<dbReference type="InterPro" id="IPR002328">
    <property type="entry name" value="ADH_Zn_CS"/>
</dbReference>
<dbReference type="AlphaFoldDB" id="A0ABD2ZBD8"/>
<dbReference type="Proteomes" id="UP001630127">
    <property type="component" value="Unassembled WGS sequence"/>
</dbReference>
<evidence type="ECO:0000256" key="3">
    <source>
        <dbReference type="ARBA" id="ARBA00022833"/>
    </source>
</evidence>
<dbReference type="InterPro" id="IPR011032">
    <property type="entry name" value="GroES-like_sf"/>
</dbReference>
<accession>A0ABD2ZBD8</accession>
<dbReference type="InterPro" id="IPR013149">
    <property type="entry name" value="ADH-like_C"/>
</dbReference>
<dbReference type="SUPFAM" id="SSF50129">
    <property type="entry name" value="GroES-like"/>
    <property type="match status" value="1"/>
</dbReference>
<dbReference type="FunFam" id="3.40.50.720:FF:000022">
    <property type="entry name" value="Cinnamyl alcohol dehydrogenase"/>
    <property type="match status" value="1"/>
</dbReference>
<evidence type="ECO:0000256" key="4">
    <source>
        <dbReference type="ARBA" id="ARBA00023002"/>
    </source>
</evidence>
<dbReference type="Gene3D" id="3.40.50.720">
    <property type="entry name" value="NAD(P)-binding Rossmann-like Domain"/>
    <property type="match status" value="1"/>
</dbReference>
<dbReference type="CDD" id="cd05283">
    <property type="entry name" value="CAD1"/>
    <property type="match status" value="1"/>
</dbReference>
<organism evidence="8 9">
    <name type="scientific">Cinchona calisaya</name>
    <dbReference type="NCBI Taxonomy" id="153742"/>
    <lineage>
        <taxon>Eukaryota</taxon>
        <taxon>Viridiplantae</taxon>
        <taxon>Streptophyta</taxon>
        <taxon>Embryophyta</taxon>
        <taxon>Tracheophyta</taxon>
        <taxon>Spermatophyta</taxon>
        <taxon>Magnoliopsida</taxon>
        <taxon>eudicotyledons</taxon>
        <taxon>Gunneridae</taxon>
        <taxon>Pentapetalae</taxon>
        <taxon>asterids</taxon>
        <taxon>lamiids</taxon>
        <taxon>Gentianales</taxon>
        <taxon>Rubiaceae</taxon>
        <taxon>Cinchonoideae</taxon>
        <taxon>Cinchoneae</taxon>
        <taxon>Cinchona</taxon>
    </lineage>
</organism>
<dbReference type="Pfam" id="PF08240">
    <property type="entry name" value="ADH_N"/>
    <property type="match status" value="1"/>
</dbReference>
<dbReference type="InterPro" id="IPR013154">
    <property type="entry name" value="ADH-like_N"/>
</dbReference>
<keyword evidence="3 5" id="KW-0862">Zinc</keyword>
<dbReference type="InterPro" id="IPR036291">
    <property type="entry name" value="NAD(P)-bd_dom_sf"/>
</dbReference>
<dbReference type="GO" id="GO:0016491">
    <property type="term" value="F:oxidoreductase activity"/>
    <property type="evidence" value="ECO:0007669"/>
    <property type="project" value="UniProtKB-KW"/>
</dbReference>
<dbReference type="PANTHER" id="PTHR42683">
    <property type="entry name" value="ALDEHYDE REDUCTASE"/>
    <property type="match status" value="1"/>
</dbReference>
<evidence type="ECO:0000256" key="1">
    <source>
        <dbReference type="ARBA" id="ARBA00001947"/>
    </source>
</evidence>
<evidence type="ECO:0000256" key="5">
    <source>
        <dbReference type="RuleBase" id="RU361277"/>
    </source>
</evidence>
<proteinExistence type="inferred from homology"/>
<dbReference type="Pfam" id="PF00107">
    <property type="entry name" value="ADH_zinc_N"/>
    <property type="match status" value="1"/>
</dbReference>
<keyword evidence="2 5" id="KW-0479">Metal-binding</keyword>
<keyword evidence="4" id="KW-0560">Oxidoreductase</keyword>
<dbReference type="SUPFAM" id="SSF51735">
    <property type="entry name" value="NAD(P)-binding Rossmann-fold domains"/>
    <property type="match status" value="1"/>
</dbReference>
<dbReference type="FunFam" id="3.90.180.10:FF:000100">
    <property type="entry name" value="Putative cinnamyl alcohol dehydrogenase 6"/>
    <property type="match status" value="1"/>
</dbReference>
<comment type="cofactor">
    <cofactor evidence="1 5">
        <name>Zn(2+)</name>
        <dbReference type="ChEBI" id="CHEBI:29105"/>
    </cofactor>
</comment>
<evidence type="ECO:0000313" key="8">
    <source>
        <dbReference type="EMBL" id="KAL3515013.1"/>
    </source>
</evidence>
<dbReference type="GO" id="GO:0046872">
    <property type="term" value="F:metal ion binding"/>
    <property type="evidence" value="ECO:0007669"/>
    <property type="project" value="UniProtKB-KW"/>
</dbReference>
<dbReference type="PROSITE" id="PS00059">
    <property type="entry name" value="ADH_ZINC"/>
    <property type="match status" value="1"/>
</dbReference>
<evidence type="ECO:0000313" key="9">
    <source>
        <dbReference type="Proteomes" id="UP001630127"/>
    </source>
</evidence>
<gene>
    <name evidence="8" type="ORF">ACH5RR_021915</name>
</gene>
<reference evidence="8 9" key="1">
    <citation type="submission" date="2024-11" db="EMBL/GenBank/DDBJ databases">
        <title>A near-complete genome assembly of Cinchona calisaya.</title>
        <authorList>
            <person name="Lian D.C."/>
            <person name="Zhao X.W."/>
            <person name="Wei L."/>
        </authorList>
    </citation>
    <scope>NUCLEOTIDE SEQUENCE [LARGE SCALE GENOMIC DNA]</scope>
    <source>
        <tissue evidence="8">Nenye</tissue>
    </source>
</reference>
<keyword evidence="9" id="KW-1185">Reference proteome</keyword>
<feature type="domain" description="Alcohol dehydrogenase-like N-terminal" evidence="7">
    <location>
        <begin position="39"/>
        <end position="171"/>
    </location>
</feature>
<evidence type="ECO:0000259" key="7">
    <source>
        <dbReference type="Pfam" id="PF08240"/>
    </source>
</evidence>
<dbReference type="InterPro" id="IPR047109">
    <property type="entry name" value="CAD-like"/>
</dbReference>
<comment type="caution">
    <text evidence="8">The sequence shown here is derived from an EMBL/GenBank/DDBJ whole genome shotgun (WGS) entry which is preliminary data.</text>
</comment>
<feature type="domain" description="Alcohol dehydrogenase-like C-terminal" evidence="6">
    <location>
        <begin position="212"/>
        <end position="335"/>
    </location>
</feature>
<protein>
    <recommendedName>
        <fullName evidence="10">Enoyl reductase (ER) domain-containing protein</fullName>
    </recommendedName>
</protein>
<evidence type="ECO:0008006" key="10">
    <source>
        <dbReference type="Google" id="ProtNLM"/>
    </source>
</evidence>
<evidence type="ECO:0000259" key="6">
    <source>
        <dbReference type="Pfam" id="PF00107"/>
    </source>
</evidence>
<comment type="similarity">
    <text evidence="5">Belongs to the zinc-containing alcohol dehydrogenase family.</text>
</comment>
<dbReference type="Gene3D" id="3.90.180.10">
    <property type="entry name" value="Medium-chain alcohol dehydrogenases, catalytic domain"/>
    <property type="match status" value="1"/>
</dbReference>
<name>A0ABD2ZBD8_9GENT</name>
<dbReference type="EMBL" id="JBJUIK010000010">
    <property type="protein sequence ID" value="KAL3515013.1"/>
    <property type="molecule type" value="Genomic_DNA"/>
</dbReference>
<sequence>MDEKPGLGVAGQRVEAFGWAARDPSGVLSPFKFSRRATGDHDVQFKVLYCGICDWDMNVVRNVFGTTNYPVVPGHEVVGEVTEVGSRVQKNFKVGDKIGLGGLVGTCGKCRSCIEGLENYCPSLKSADGTGFSIGDMVFFDGTNNRVTDDKQYGCCSNIMLVDEKFAIRWPENLDLRAGPPLLCAGIVPYAAMRYFGLDKPGMHVGVVGLGGIGHLAVKFGKVFGAHITVISTSISKKQEAIEKYGADSFLLVSDSSQMEAAADSMDGILDTVGKIHPLLPLINMLRRDGKLVLLGPPEEPFELPAAPLIMGRKTVVGSTAGSIKEIQEMVDFAAKHNILPDVEIIPIDYVNTAMDRIEKGDVKYRFVIDIGNTLKCD</sequence>
<evidence type="ECO:0000256" key="2">
    <source>
        <dbReference type="ARBA" id="ARBA00022723"/>
    </source>
</evidence>